<keyword evidence="12" id="KW-0833">Ubl conjugation pathway</keyword>
<dbReference type="SUPFAM" id="SSF57850">
    <property type="entry name" value="RING/U-box"/>
    <property type="match status" value="1"/>
</dbReference>
<dbReference type="EMBL" id="SPOF01000077">
    <property type="protein sequence ID" value="TIB07747.1"/>
    <property type="molecule type" value="Genomic_DNA"/>
</dbReference>
<feature type="region of interest" description="Disordered" evidence="20">
    <location>
        <begin position="281"/>
        <end position="301"/>
    </location>
</feature>
<evidence type="ECO:0000256" key="4">
    <source>
        <dbReference type="ARBA" id="ARBA00008704"/>
    </source>
</evidence>
<keyword evidence="13" id="KW-0862">Zinc</keyword>
<dbReference type="InterPro" id="IPR027370">
    <property type="entry name" value="Znf-RING_euk"/>
</dbReference>
<dbReference type="PANTHER" id="PTHR23350">
    <property type="entry name" value="PEROXISOME ASSEMBLY PROTEIN 10"/>
    <property type="match status" value="1"/>
</dbReference>
<keyword evidence="6" id="KW-0813">Transport</keyword>
<dbReference type="GO" id="GO:0008270">
    <property type="term" value="F:zinc ion binding"/>
    <property type="evidence" value="ECO:0007669"/>
    <property type="project" value="UniProtKB-KW"/>
</dbReference>
<keyword evidence="16" id="KW-0472">Membrane</keyword>
<feature type="compositionally biased region" description="Basic and acidic residues" evidence="20">
    <location>
        <begin position="362"/>
        <end position="389"/>
    </location>
</feature>
<comment type="catalytic activity">
    <reaction evidence="1">
        <text>S-ubiquitinyl-[E2 ubiquitin-conjugating enzyme]-L-cysteine + [acceptor protein]-L-lysine = [E2 ubiquitin-conjugating enzyme]-L-cysteine + N(6)-ubiquitinyl-[acceptor protein]-L-lysine.</text>
        <dbReference type="EC" id="2.3.2.27"/>
    </reaction>
</comment>
<evidence type="ECO:0000256" key="16">
    <source>
        <dbReference type="ARBA" id="ARBA00023136"/>
    </source>
</evidence>
<name>A0A4T0FL57_WALIC</name>
<sequence length="526" mass="58488">MRSLDTVWERGGTLPVPALAPVSAGLGGCVLMIGLTCCEESILMVVYNTHMASPENKKRRRMSAGNKDKENDKSSTESLSQPPISGGRAFALELDKAVDERTQRSSEEAERLKKELEFKEATINAQSQYQVGGSAAASAALTRPRNVLQCSICMEYMIEPYGLTCGHVACFSCLHSWFTRDTNGNPRTAKVCPSCRAPIRSRPNELFIVKELAQITAAAHSESLDVPPTRNGDVWAKVFRPGGEYQPVMDREDGVMRCGRCTGELVGGVCTQCGELYTDAESDEWSEEDGEEENSSEDEMATRVTNAMESALGLESRSNRRDERGNWVQENGEEHDEHGESDEGDDSGSERERVRNLLTATDRVRRTWDSSFDRRNSQEHPEQRSDHSHSNSNSPSSQSHSNTPVSSVSSTSQRLSPASAFFGVSERPGWERYNEDDEEDDFINNSRNDVEIADSSSNVDASEEEALSTDEDDGNIRDDAESHEENHEKRHEYDHWLPNQAESSFSAFAPAPPRRKKVIISDEDDE</sequence>
<evidence type="ECO:0000313" key="23">
    <source>
        <dbReference type="Proteomes" id="UP000306954"/>
    </source>
</evidence>
<dbReference type="Gene3D" id="3.30.40.10">
    <property type="entry name" value="Zinc/RING finger domain, C3HC4 (zinc finger)"/>
    <property type="match status" value="1"/>
</dbReference>
<feature type="compositionally biased region" description="Acidic residues" evidence="20">
    <location>
        <begin position="461"/>
        <end position="473"/>
    </location>
</feature>
<evidence type="ECO:0000256" key="10">
    <source>
        <dbReference type="ARBA" id="ARBA00022723"/>
    </source>
</evidence>
<evidence type="ECO:0000256" key="1">
    <source>
        <dbReference type="ARBA" id="ARBA00000900"/>
    </source>
</evidence>
<keyword evidence="9" id="KW-0812">Transmembrane</keyword>
<dbReference type="OrthoDB" id="6105938at2759"/>
<evidence type="ECO:0000256" key="14">
    <source>
        <dbReference type="ARBA" id="ARBA00022927"/>
    </source>
</evidence>
<dbReference type="GO" id="GO:0061630">
    <property type="term" value="F:ubiquitin protein ligase activity"/>
    <property type="evidence" value="ECO:0007669"/>
    <property type="project" value="UniProtKB-EC"/>
</dbReference>
<dbReference type="GO" id="GO:0005778">
    <property type="term" value="C:peroxisomal membrane"/>
    <property type="evidence" value="ECO:0007669"/>
    <property type="project" value="UniProtKB-SubCell"/>
</dbReference>
<comment type="similarity">
    <text evidence="4">Belongs to the pex2/pex10/pex12 family.</text>
</comment>
<evidence type="ECO:0000256" key="6">
    <source>
        <dbReference type="ARBA" id="ARBA00022448"/>
    </source>
</evidence>
<evidence type="ECO:0000256" key="18">
    <source>
        <dbReference type="ARBA" id="ARBA00041230"/>
    </source>
</evidence>
<evidence type="ECO:0000256" key="8">
    <source>
        <dbReference type="ARBA" id="ARBA00022679"/>
    </source>
</evidence>
<organism evidence="22 23">
    <name type="scientific">Wallemia ichthyophaga</name>
    <dbReference type="NCBI Taxonomy" id="245174"/>
    <lineage>
        <taxon>Eukaryota</taxon>
        <taxon>Fungi</taxon>
        <taxon>Dikarya</taxon>
        <taxon>Basidiomycota</taxon>
        <taxon>Wallemiomycotina</taxon>
        <taxon>Wallemiomycetes</taxon>
        <taxon>Wallemiales</taxon>
        <taxon>Wallemiaceae</taxon>
        <taxon>Wallemia</taxon>
    </lineage>
</organism>
<feature type="compositionally biased region" description="Acidic residues" evidence="20">
    <location>
        <begin position="331"/>
        <end position="347"/>
    </location>
</feature>
<comment type="caution">
    <text evidence="22">The sequence shown here is derived from an EMBL/GenBank/DDBJ whole genome shotgun (WGS) entry which is preliminary data.</text>
</comment>
<feature type="domain" description="RING-type" evidence="21">
    <location>
        <begin position="150"/>
        <end position="196"/>
    </location>
</feature>
<comment type="subcellular location">
    <subcellularLocation>
        <location evidence="2">Peroxisome membrane</location>
        <topology evidence="2">Multi-pass membrane protein</topology>
    </subcellularLocation>
</comment>
<keyword evidence="15" id="KW-1133">Transmembrane helix</keyword>
<evidence type="ECO:0000313" key="22">
    <source>
        <dbReference type="EMBL" id="TIB07747.1"/>
    </source>
</evidence>
<dbReference type="InterPro" id="IPR025654">
    <property type="entry name" value="PEX2/10"/>
</dbReference>
<evidence type="ECO:0000256" key="19">
    <source>
        <dbReference type="PROSITE-ProRule" id="PRU00175"/>
    </source>
</evidence>
<proteinExistence type="inferred from homology"/>
<dbReference type="AlphaFoldDB" id="A0A4T0FL57"/>
<dbReference type="GO" id="GO:0016558">
    <property type="term" value="P:protein import into peroxisome matrix"/>
    <property type="evidence" value="ECO:0007669"/>
    <property type="project" value="InterPro"/>
</dbReference>
<evidence type="ECO:0000256" key="9">
    <source>
        <dbReference type="ARBA" id="ARBA00022692"/>
    </source>
</evidence>
<keyword evidence="14" id="KW-0653">Protein transport</keyword>
<reference evidence="22 23" key="1">
    <citation type="submission" date="2019-03" db="EMBL/GenBank/DDBJ databases">
        <title>Sequencing 23 genomes of Wallemia ichthyophaga.</title>
        <authorList>
            <person name="Gostincar C."/>
        </authorList>
    </citation>
    <scope>NUCLEOTIDE SEQUENCE [LARGE SCALE GENOMIC DNA]</scope>
    <source>
        <strain evidence="22 23">EXF-8621</strain>
    </source>
</reference>
<dbReference type="PROSITE" id="PS51257">
    <property type="entry name" value="PROKAR_LIPOPROTEIN"/>
    <property type="match status" value="1"/>
</dbReference>
<evidence type="ECO:0000256" key="11">
    <source>
        <dbReference type="ARBA" id="ARBA00022771"/>
    </source>
</evidence>
<feature type="compositionally biased region" description="Basic and acidic residues" evidence="20">
    <location>
        <begin position="474"/>
        <end position="495"/>
    </location>
</feature>
<gene>
    <name evidence="22" type="ORF">E3P90_03935</name>
</gene>
<feature type="compositionally biased region" description="Acidic residues" evidence="20">
    <location>
        <begin position="281"/>
        <end position="299"/>
    </location>
</feature>
<evidence type="ECO:0000256" key="17">
    <source>
        <dbReference type="ARBA" id="ARBA00023140"/>
    </source>
</evidence>
<evidence type="ECO:0000259" key="21">
    <source>
        <dbReference type="PROSITE" id="PS50089"/>
    </source>
</evidence>
<dbReference type="PROSITE" id="PS50089">
    <property type="entry name" value="ZF_RING_2"/>
    <property type="match status" value="1"/>
</dbReference>
<accession>A0A4T0FL57</accession>
<evidence type="ECO:0000256" key="20">
    <source>
        <dbReference type="SAM" id="MobiDB-lite"/>
    </source>
</evidence>
<comment type="pathway">
    <text evidence="3">Protein modification; protein ubiquitination.</text>
</comment>
<dbReference type="Proteomes" id="UP000306954">
    <property type="component" value="Unassembled WGS sequence"/>
</dbReference>
<keyword evidence="17" id="KW-0576">Peroxisome</keyword>
<dbReference type="Pfam" id="PF13445">
    <property type="entry name" value="zf-RING_UBOX"/>
    <property type="match status" value="1"/>
</dbReference>
<keyword evidence="11 19" id="KW-0863">Zinc-finger</keyword>
<feature type="compositionally biased region" description="Low complexity" evidence="20">
    <location>
        <begin position="390"/>
        <end position="413"/>
    </location>
</feature>
<keyword evidence="7" id="KW-0962">Peroxisome biogenesis</keyword>
<feature type="region of interest" description="Disordered" evidence="20">
    <location>
        <begin position="330"/>
        <end position="526"/>
    </location>
</feature>
<feature type="compositionally biased region" description="Basic and acidic residues" evidence="20">
    <location>
        <begin position="66"/>
        <end position="75"/>
    </location>
</feature>
<dbReference type="InterPro" id="IPR001841">
    <property type="entry name" value="Znf_RING"/>
</dbReference>
<dbReference type="EC" id="2.3.2.27" evidence="5"/>
<keyword evidence="8" id="KW-0808">Transferase</keyword>
<evidence type="ECO:0000256" key="15">
    <source>
        <dbReference type="ARBA" id="ARBA00022989"/>
    </source>
</evidence>
<evidence type="ECO:0000256" key="5">
    <source>
        <dbReference type="ARBA" id="ARBA00012483"/>
    </source>
</evidence>
<evidence type="ECO:0000256" key="3">
    <source>
        <dbReference type="ARBA" id="ARBA00004906"/>
    </source>
</evidence>
<feature type="region of interest" description="Disordered" evidence="20">
    <location>
        <begin position="54"/>
        <end position="86"/>
    </location>
</feature>
<protein>
    <recommendedName>
        <fullName evidence="5">RING-type E3 ubiquitin transferase</fullName>
        <ecNumber evidence="5">2.3.2.27</ecNumber>
    </recommendedName>
    <alternativeName>
        <fullName evidence="18">Peroxin-10</fullName>
    </alternativeName>
</protein>
<dbReference type="PANTHER" id="PTHR23350:SF0">
    <property type="entry name" value="PEROXISOME BIOGENESIS FACTOR 10"/>
    <property type="match status" value="1"/>
</dbReference>
<evidence type="ECO:0000256" key="12">
    <source>
        <dbReference type="ARBA" id="ARBA00022786"/>
    </source>
</evidence>
<keyword evidence="10" id="KW-0479">Metal-binding</keyword>
<dbReference type="InterPro" id="IPR013083">
    <property type="entry name" value="Znf_RING/FYVE/PHD"/>
</dbReference>
<evidence type="ECO:0000256" key="2">
    <source>
        <dbReference type="ARBA" id="ARBA00004585"/>
    </source>
</evidence>
<dbReference type="SMART" id="SM00184">
    <property type="entry name" value="RING"/>
    <property type="match status" value="1"/>
</dbReference>
<evidence type="ECO:0000256" key="7">
    <source>
        <dbReference type="ARBA" id="ARBA00022593"/>
    </source>
</evidence>
<evidence type="ECO:0000256" key="13">
    <source>
        <dbReference type="ARBA" id="ARBA00022833"/>
    </source>
</evidence>